<evidence type="ECO:0000256" key="5">
    <source>
        <dbReference type="ARBA" id="ARBA00022982"/>
    </source>
</evidence>
<dbReference type="AlphaFoldDB" id="A0A0W1RDU8"/>
<dbReference type="EMBL" id="LOPU01000011">
    <property type="protein sequence ID" value="KTG11226.1"/>
    <property type="molecule type" value="Genomic_DNA"/>
</dbReference>
<evidence type="ECO:0000256" key="7">
    <source>
        <dbReference type="PIRSR" id="PIRSR602386-1"/>
    </source>
</evidence>
<dbReference type="Pfam" id="PF00127">
    <property type="entry name" value="Copper-bind"/>
    <property type="match status" value="1"/>
</dbReference>
<dbReference type="PRINTS" id="PR00155">
    <property type="entry name" value="AMICYANIN"/>
</dbReference>
<gene>
    <name evidence="10" type="ORF">AUR64_04680</name>
</gene>
<evidence type="ECO:0000313" key="11">
    <source>
        <dbReference type="Proteomes" id="UP000054387"/>
    </source>
</evidence>
<dbReference type="PROSITE" id="PS51318">
    <property type="entry name" value="TAT"/>
    <property type="match status" value="1"/>
</dbReference>
<feature type="binding site" evidence="7">
    <location>
        <position position="153"/>
    </location>
    <ligand>
        <name>Cu cation</name>
        <dbReference type="ChEBI" id="CHEBI:23378"/>
    </ligand>
</feature>
<feature type="region of interest" description="Disordered" evidence="8">
    <location>
        <begin position="40"/>
        <end position="108"/>
    </location>
</feature>
<dbReference type="Gene3D" id="2.60.40.420">
    <property type="entry name" value="Cupredoxins - blue copper proteins"/>
    <property type="match status" value="1"/>
</dbReference>
<dbReference type="NCBIfam" id="TIGR03102">
    <property type="entry name" value="halo_cynanin"/>
    <property type="match status" value="1"/>
</dbReference>
<dbReference type="GO" id="GO:0009055">
    <property type="term" value="F:electron transfer activity"/>
    <property type="evidence" value="ECO:0007669"/>
    <property type="project" value="InterPro"/>
</dbReference>
<keyword evidence="11" id="KW-1185">Reference proteome</keyword>
<comment type="cofactor">
    <cofactor evidence="7">
        <name>Cu cation</name>
        <dbReference type="ChEBI" id="CHEBI:23378"/>
    </cofactor>
    <text evidence="7">Binds 1 copper ion per subunit.</text>
</comment>
<evidence type="ECO:0000256" key="6">
    <source>
        <dbReference type="ARBA" id="ARBA00023008"/>
    </source>
</evidence>
<feature type="binding site" evidence="7">
    <location>
        <position position="191"/>
    </location>
    <ligand>
        <name>Cu cation</name>
        <dbReference type="ChEBI" id="CHEBI:23378"/>
    </ligand>
</feature>
<dbReference type="SUPFAM" id="SSF49503">
    <property type="entry name" value="Cupredoxins"/>
    <property type="match status" value="1"/>
</dbReference>
<dbReference type="InterPro" id="IPR006311">
    <property type="entry name" value="TAT_signal"/>
</dbReference>
<dbReference type="Proteomes" id="UP000054387">
    <property type="component" value="Unassembled WGS sequence"/>
</dbReference>
<feature type="compositionally biased region" description="Low complexity" evidence="8">
    <location>
        <begin position="78"/>
        <end position="89"/>
    </location>
</feature>
<sequence length="204" mass="21395">MTRKQASDDRQDALPMVSRRTTLRAAGAAAVGAVTALAGCATGGAEPDGTPADIETGSTDESTETDAPEETETETAEPTETATETETSSVDWESWFAPTDNHDGFEDHTGESEVTVMVGADGIEGPHAFEPTAIHVSPGTTVVWEWTGGGGTHDVVDEAGAFKSELVADEGHTFEQTFDEVGATQYFCTPHKAMGMRGGIIVEE</sequence>
<proteinExistence type="predicted"/>
<feature type="compositionally biased region" description="Acidic residues" evidence="8">
    <location>
        <begin position="61"/>
        <end position="77"/>
    </location>
</feature>
<dbReference type="InterPro" id="IPR000923">
    <property type="entry name" value="BlueCu_1"/>
</dbReference>
<comment type="caution">
    <text evidence="10">The sequence shown here is derived from an EMBL/GenBank/DDBJ whole genome shotgun (WGS) entry which is preliminary data.</text>
</comment>
<name>A0A0W1RDU8_9EURY</name>
<keyword evidence="6 7" id="KW-0186">Copper</keyword>
<dbReference type="RefSeq" id="WP_058580288.1">
    <property type="nucleotide sequence ID" value="NZ_LOPU01000011.1"/>
</dbReference>
<evidence type="ECO:0000256" key="8">
    <source>
        <dbReference type="SAM" id="MobiDB-lite"/>
    </source>
</evidence>
<dbReference type="GO" id="GO:0005507">
    <property type="term" value="F:copper ion binding"/>
    <property type="evidence" value="ECO:0007669"/>
    <property type="project" value="InterPro"/>
</dbReference>
<protein>
    <recommendedName>
        <fullName evidence="9">Blue (type 1) copper domain-containing protein</fullName>
    </recommendedName>
</protein>
<keyword evidence="2" id="KW-0813">Transport</keyword>
<evidence type="ECO:0000256" key="4">
    <source>
        <dbReference type="ARBA" id="ARBA00022764"/>
    </source>
</evidence>
<keyword evidence="3 7" id="KW-0479">Metal-binding</keyword>
<dbReference type="InterPro" id="IPR017533">
    <property type="entry name" value="Halocyanin"/>
</dbReference>
<dbReference type="STRING" id="1514971.AUR64_04680"/>
<evidence type="ECO:0000256" key="3">
    <source>
        <dbReference type="ARBA" id="ARBA00022723"/>
    </source>
</evidence>
<keyword evidence="4" id="KW-0574">Periplasm</keyword>
<evidence type="ECO:0000256" key="2">
    <source>
        <dbReference type="ARBA" id="ARBA00022448"/>
    </source>
</evidence>
<reference evidence="10 11" key="1">
    <citation type="submission" date="2015-12" db="EMBL/GenBank/DDBJ databases">
        <title>Haloprofundus marisrubri gen. nov., sp. nov., an extremely halophilic archaeon isolated from the Discovery deep brine-seawater interface in the Red Sea.</title>
        <authorList>
            <person name="Zhang G."/>
            <person name="Stingl U."/>
            <person name="Rashid M."/>
        </authorList>
    </citation>
    <scope>NUCLEOTIDE SEQUENCE [LARGE SCALE GENOMIC DNA]</scope>
    <source>
        <strain evidence="10 11">SB9</strain>
    </source>
</reference>
<keyword evidence="5" id="KW-0249">Electron transport</keyword>
<feature type="domain" description="Blue (type 1) copper" evidence="9">
    <location>
        <begin position="125"/>
        <end position="203"/>
    </location>
</feature>
<feature type="binding site" evidence="7">
    <location>
        <position position="188"/>
    </location>
    <ligand>
        <name>Cu cation</name>
        <dbReference type="ChEBI" id="CHEBI:23378"/>
    </ligand>
</feature>
<comment type="subcellular location">
    <subcellularLocation>
        <location evidence="1">Periplasm</location>
    </subcellularLocation>
</comment>
<evidence type="ECO:0000259" key="9">
    <source>
        <dbReference type="Pfam" id="PF00127"/>
    </source>
</evidence>
<accession>A0A0W1RDU8</accession>
<evidence type="ECO:0000313" key="10">
    <source>
        <dbReference type="EMBL" id="KTG11226.1"/>
    </source>
</evidence>
<feature type="binding site" evidence="7">
    <location>
        <position position="196"/>
    </location>
    <ligand>
        <name>Cu cation</name>
        <dbReference type="ChEBI" id="CHEBI:23378"/>
    </ligand>
</feature>
<dbReference type="GO" id="GO:0042597">
    <property type="term" value="C:periplasmic space"/>
    <property type="evidence" value="ECO:0007669"/>
    <property type="project" value="UniProtKB-SubCell"/>
</dbReference>
<dbReference type="InterPro" id="IPR008972">
    <property type="entry name" value="Cupredoxin"/>
</dbReference>
<organism evidence="10 11">
    <name type="scientific">Haloprofundus marisrubri</name>
    <dbReference type="NCBI Taxonomy" id="1514971"/>
    <lineage>
        <taxon>Archaea</taxon>
        <taxon>Methanobacteriati</taxon>
        <taxon>Methanobacteriota</taxon>
        <taxon>Stenosarchaea group</taxon>
        <taxon>Halobacteria</taxon>
        <taxon>Halobacteriales</taxon>
        <taxon>Haloferacaceae</taxon>
        <taxon>Haloprofundus</taxon>
    </lineage>
</organism>
<dbReference type="CDD" id="cd04220">
    <property type="entry name" value="Halocyanin"/>
    <property type="match status" value="1"/>
</dbReference>
<dbReference type="InterPro" id="IPR002386">
    <property type="entry name" value="Amicyanin/Pseudoazurin"/>
</dbReference>
<evidence type="ECO:0000256" key="1">
    <source>
        <dbReference type="ARBA" id="ARBA00004418"/>
    </source>
</evidence>